<feature type="region of interest" description="Disordered" evidence="1">
    <location>
        <begin position="176"/>
        <end position="202"/>
    </location>
</feature>
<proteinExistence type="predicted"/>
<dbReference type="RefSeq" id="WP_345388556.1">
    <property type="nucleotide sequence ID" value="NZ_BAAAXS010000001.1"/>
</dbReference>
<protein>
    <recommendedName>
        <fullName evidence="4">DUF222 domain-containing protein</fullName>
    </recommendedName>
</protein>
<evidence type="ECO:0000313" key="3">
    <source>
        <dbReference type="Proteomes" id="UP001589568"/>
    </source>
</evidence>
<evidence type="ECO:0000256" key="1">
    <source>
        <dbReference type="SAM" id="MobiDB-lite"/>
    </source>
</evidence>
<dbReference type="Proteomes" id="UP001589568">
    <property type="component" value="Unassembled WGS sequence"/>
</dbReference>
<sequence length="226" mass="24674">MTDHALLAELHASLDQRRRPEDIAELVLRAEPGLTDRERELLERAAEHSGARRGYATSMSEDFARPVGGARQVAATARLFEVPEEASTVDGDRPDALMGFAARVGDEVGWLTGHGDFLDDRLDRAERAAAGIEVSKRQYNRRFRALRRLEAKAGTLRREQDKRRLTLLGRSGFAPCSPRWTASGSPSSSCTCPRSSASRPGVTACCSASARSAASREAPWRPASRA</sequence>
<gene>
    <name evidence="2" type="ORF">ACFFR3_01030</name>
</gene>
<name>A0ABV5NCT9_9ACTN</name>
<accession>A0ABV5NCT9</accession>
<evidence type="ECO:0000313" key="2">
    <source>
        <dbReference type="EMBL" id="MFB9468066.1"/>
    </source>
</evidence>
<organism evidence="2 3">
    <name type="scientific">Nonomuraea salmonea</name>
    <dbReference type="NCBI Taxonomy" id="46181"/>
    <lineage>
        <taxon>Bacteria</taxon>
        <taxon>Bacillati</taxon>
        <taxon>Actinomycetota</taxon>
        <taxon>Actinomycetes</taxon>
        <taxon>Streptosporangiales</taxon>
        <taxon>Streptosporangiaceae</taxon>
        <taxon>Nonomuraea</taxon>
    </lineage>
</organism>
<feature type="compositionally biased region" description="Low complexity" evidence="1">
    <location>
        <begin position="181"/>
        <end position="202"/>
    </location>
</feature>
<comment type="caution">
    <text evidence="2">The sequence shown here is derived from an EMBL/GenBank/DDBJ whole genome shotgun (WGS) entry which is preliminary data.</text>
</comment>
<evidence type="ECO:0008006" key="4">
    <source>
        <dbReference type="Google" id="ProtNLM"/>
    </source>
</evidence>
<dbReference type="EMBL" id="JBHMCF010000002">
    <property type="protein sequence ID" value="MFB9468066.1"/>
    <property type="molecule type" value="Genomic_DNA"/>
</dbReference>
<reference evidence="2 3" key="1">
    <citation type="submission" date="2024-09" db="EMBL/GenBank/DDBJ databases">
        <authorList>
            <person name="Sun Q."/>
            <person name="Mori K."/>
        </authorList>
    </citation>
    <scope>NUCLEOTIDE SEQUENCE [LARGE SCALE GENOMIC DNA]</scope>
    <source>
        <strain evidence="2 3">JCM 3324</strain>
    </source>
</reference>
<keyword evidence="3" id="KW-1185">Reference proteome</keyword>